<dbReference type="PANTHER" id="PTHR33322:SF16">
    <property type="entry name" value="BAG FAMILY MOLECULAR CHAPERONE REGULATOR 6"/>
    <property type="match status" value="1"/>
</dbReference>
<feature type="region of interest" description="Disordered" evidence="3">
    <location>
        <begin position="828"/>
        <end position="907"/>
    </location>
</feature>
<feature type="compositionally biased region" description="Low complexity" evidence="3">
    <location>
        <begin position="373"/>
        <end position="385"/>
    </location>
</feature>
<feature type="region of interest" description="Disordered" evidence="3">
    <location>
        <begin position="197"/>
        <end position="256"/>
    </location>
</feature>
<evidence type="ECO:0000256" key="3">
    <source>
        <dbReference type="SAM" id="MobiDB-lite"/>
    </source>
</evidence>
<feature type="compositionally biased region" description="Polar residues" evidence="3">
    <location>
        <begin position="458"/>
        <end position="473"/>
    </location>
</feature>
<dbReference type="AlphaFoldDB" id="A0ABD3L1M1"/>
<dbReference type="Proteomes" id="UP001634007">
    <property type="component" value="Unassembled WGS sequence"/>
</dbReference>
<feature type="compositionally biased region" description="Polar residues" evidence="3">
    <location>
        <begin position="420"/>
        <end position="438"/>
    </location>
</feature>
<organism evidence="5 6">
    <name type="scientific">Eucalyptus globulus</name>
    <name type="common">Tasmanian blue gum</name>
    <dbReference type="NCBI Taxonomy" id="34317"/>
    <lineage>
        <taxon>Eukaryota</taxon>
        <taxon>Viridiplantae</taxon>
        <taxon>Streptophyta</taxon>
        <taxon>Embryophyta</taxon>
        <taxon>Tracheophyta</taxon>
        <taxon>Spermatophyta</taxon>
        <taxon>Magnoliopsida</taxon>
        <taxon>eudicotyledons</taxon>
        <taxon>Gunneridae</taxon>
        <taxon>Pentapetalae</taxon>
        <taxon>rosids</taxon>
        <taxon>malvids</taxon>
        <taxon>Myrtales</taxon>
        <taxon>Myrtaceae</taxon>
        <taxon>Myrtoideae</taxon>
        <taxon>Eucalypteae</taxon>
        <taxon>Eucalyptus</taxon>
    </lineage>
</organism>
<dbReference type="InterPro" id="IPR036533">
    <property type="entry name" value="BAG_dom_sf"/>
</dbReference>
<feature type="region of interest" description="Disordered" evidence="3">
    <location>
        <begin position="269"/>
        <end position="522"/>
    </location>
</feature>
<dbReference type="EMBL" id="JBJKBG010000004">
    <property type="protein sequence ID" value="KAL3743591.1"/>
    <property type="molecule type" value="Genomic_DNA"/>
</dbReference>
<feature type="compositionally biased region" description="Polar residues" evidence="3">
    <location>
        <begin position="297"/>
        <end position="307"/>
    </location>
</feature>
<gene>
    <name evidence="5" type="ORF">ACJRO7_018807</name>
</gene>
<feature type="domain" description="BAG" evidence="4">
    <location>
        <begin position="550"/>
        <end position="631"/>
    </location>
</feature>
<reference evidence="5 6" key="1">
    <citation type="submission" date="2024-11" db="EMBL/GenBank/DDBJ databases">
        <title>Chromosome-level genome assembly of Eucalyptus globulus Labill. provides insights into its genome evolution.</title>
        <authorList>
            <person name="Li X."/>
        </authorList>
    </citation>
    <scope>NUCLEOTIDE SEQUENCE [LARGE SCALE GENOMIC DNA]</scope>
    <source>
        <strain evidence="5">CL2024</strain>
        <tissue evidence="5">Fresh tender leaves</tissue>
    </source>
</reference>
<name>A0ABD3L1M1_EUCGL</name>
<comment type="caution">
    <text evidence="5">The sequence shown here is derived from an EMBL/GenBank/DDBJ whole genome shotgun (WGS) entry which is preliminary data.</text>
</comment>
<feature type="compositionally biased region" description="Polar residues" evidence="3">
    <location>
        <begin position="935"/>
        <end position="949"/>
    </location>
</feature>
<feature type="compositionally biased region" description="Basic and acidic residues" evidence="3">
    <location>
        <begin position="197"/>
        <end position="219"/>
    </location>
</feature>
<feature type="compositionally biased region" description="Basic and acidic residues" evidence="3">
    <location>
        <begin position="999"/>
        <end position="1013"/>
    </location>
</feature>
<dbReference type="SMART" id="SM00264">
    <property type="entry name" value="BAG"/>
    <property type="match status" value="1"/>
</dbReference>
<accession>A0ABD3L1M1</accession>
<evidence type="ECO:0000313" key="5">
    <source>
        <dbReference type="EMBL" id="KAL3743591.1"/>
    </source>
</evidence>
<evidence type="ECO:0000256" key="2">
    <source>
        <dbReference type="SAM" id="Coils"/>
    </source>
</evidence>
<feature type="region of interest" description="Disordered" evidence="3">
    <location>
        <begin position="643"/>
        <end position="681"/>
    </location>
</feature>
<feature type="compositionally biased region" description="Basic and acidic residues" evidence="3">
    <location>
        <begin position="475"/>
        <end position="500"/>
    </location>
</feature>
<keyword evidence="2" id="KW-0175">Coiled coil</keyword>
<sequence length="1204" mass="133517">MSPAYGHTDSHPRQSYTMPCRQHHQPMPNEVPPQLGINPTIFPVPHEPLPYPYAGNFSYPAPCHACYPYMATPSYYHRPSYPHFFQPPPFHCWGPYPGNAEPVASHNELHYPPAYPMEQPYAVRQNHCCGCPNHVCDPKNEKGIKIEEHEPQDSDKKGENYSESLVPANWRNFPYPIVWIPPENNRNKEQGTHAKPRIMDLDTASQEKKPARSSLHKEPGWNSRFPLFMGNYDPSKPGGEKKGSLNQPVSDNERNYPFPVIWIPSYDKQEEAGVEKEQQANTTEYPESNFRAFPMQIHNNYNKTSDGGPQENYRNEVGSHHQDAEKNVKVKDVEPCVGKNNSPDSREEAANALKKGTIDTPVDRVPGSDARKSSSSPTKSSKLPPVCLRVDPLPRKKGRNGSSRSPSPPGSERKSRSSSDAYSTDSNGQISRAQSMSRNSEEHPKRKVKVIEVKGETPSPSDNSCGDSQSSLQVEHPEKIKENRDHSEKEVCEIKEEKGATIEGDENTEKRSKESEASRTLSDEEAAVRIQSAYRGFEVRKWETLKKLKQMAKVRDEVTKVRESIKELASSYDTLPDQGQLERQKALIGESIMNLLLRLDTIQGLHPDLRDIRKSLARELVALQEELDSLTTKRLGESVDNCDAARTSECTVSEKEHSEEVKRQFEESSSVSENDGGQLESDEAQLLKAEDVSEPSENACSGIIDGQTQVPVEDLKSEPSASLDVNSQQAALQHCHVQDFRHLNETDDGEPPVVSIMEPTETNPEHPTGEKDEKLALATVEKRNETDDGKPPVVSIMEPTGANLEHPTGGKDEKLVLATVEKSNYDSVVEDGIGPASKLGDESGTEMEFMSKDQGTSALQPLPQADEERGTMASDSAGVEPLTFTGPPLCSVDDGLMSHGKEPEVEAASEIHVAEEVAADSVLSEQDKCDEGSDAVTSPENFGKQTIGTQELEVPKAMTSDSEVVDNVHLEQLVAPRPDDLSPAGSLKSEESSQDASNGEERDQRHEEAKSEEALLPPRLEEALPGMLGPPVETCRDENEDKVIISADLSCNCSDRLNGEALAQEKEELSEENVKNIDLTIEVGEQVGEQEEKVVVAPEKSISDKGAEVVEQSPPSFDDWNVSRPVEERDGNEKLIKENEKLREMMEKLMESGKEQLNVISELTGRVKDLERRLARNKRMKTRCRTAAVKARSSHAKSCTDSVN</sequence>
<dbReference type="PROSITE" id="PS51035">
    <property type="entry name" value="BAG"/>
    <property type="match status" value="1"/>
</dbReference>
<feature type="compositionally biased region" description="Basic and acidic residues" evidence="3">
    <location>
        <begin position="313"/>
        <end position="334"/>
    </location>
</feature>
<dbReference type="InterPro" id="IPR003103">
    <property type="entry name" value="BAG_domain"/>
</dbReference>
<protein>
    <recommendedName>
        <fullName evidence="4">BAG domain-containing protein</fullName>
    </recommendedName>
</protein>
<dbReference type="PANTHER" id="PTHR33322">
    <property type="entry name" value="BAG DOMAIN CONTAINING PROTEIN, EXPRESSED"/>
    <property type="match status" value="1"/>
</dbReference>
<evidence type="ECO:0000313" key="6">
    <source>
        <dbReference type="Proteomes" id="UP001634007"/>
    </source>
</evidence>
<feature type="coiled-coil region" evidence="2">
    <location>
        <begin position="1132"/>
        <end position="1180"/>
    </location>
</feature>
<dbReference type="SUPFAM" id="SSF63491">
    <property type="entry name" value="BAG domain"/>
    <property type="match status" value="1"/>
</dbReference>
<evidence type="ECO:0000259" key="4">
    <source>
        <dbReference type="PROSITE" id="PS51035"/>
    </source>
</evidence>
<proteinExistence type="predicted"/>
<keyword evidence="1" id="KW-0143">Chaperone</keyword>
<feature type="compositionally biased region" description="Basic and acidic residues" evidence="3">
    <location>
        <begin position="652"/>
        <end position="666"/>
    </location>
</feature>
<feature type="compositionally biased region" description="Basic and acidic residues" evidence="3">
    <location>
        <begin position="269"/>
        <end position="278"/>
    </location>
</feature>
<dbReference type="Pfam" id="PF02179">
    <property type="entry name" value="BAG"/>
    <property type="match status" value="1"/>
</dbReference>
<feature type="region of interest" description="Disordered" evidence="3">
    <location>
        <begin position="920"/>
        <end position="1034"/>
    </location>
</feature>
<evidence type="ECO:0000256" key="1">
    <source>
        <dbReference type="ARBA" id="ARBA00023186"/>
    </source>
</evidence>
<feature type="compositionally biased region" description="Basic and acidic residues" evidence="3">
    <location>
        <begin position="507"/>
        <end position="517"/>
    </location>
</feature>
<keyword evidence="6" id="KW-1185">Reference proteome</keyword>
<dbReference type="Gene3D" id="1.20.58.120">
    <property type="entry name" value="BAG domain"/>
    <property type="match status" value="1"/>
</dbReference>
<feature type="region of interest" description="Disordered" evidence="3">
    <location>
        <begin position="1099"/>
        <end position="1124"/>
    </location>
</feature>
<feature type="compositionally biased region" description="Basic and acidic residues" evidence="3">
    <location>
        <begin position="439"/>
        <end position="455"/>
    </location>
</feature>
<dbReference type="PROSITE" id="PS50096">
    <property type="entry name" value="IQ"/>
    <property type="match status" value="1"/>
</dbReference>
<feature type="region of interest" description="Disordered" evidence="3">
    <location>
        <begin position="1181"/>
        <end position="1204"/>
    </location>
</feature>
<dbReference type="InterPro" id="IPR040400">
    <property type="entry name" value="BAG5/6/7/8"/>
</dbReference>
<feature type="region of interest" description="Disordered" evidence="3">
    <location>
        <begin position="1"/>
        <end position="27"/>
    </location>
</feature>
<feature type="region of interest" description="Disordered" evidence="3">
    <location>
        <begin position="783"/>
        <end position="809"/>
    </location>
</feature>